<evidence type="ECO:0000259" key="2">
    <source>
        <dbReference type="PROSITE" id="PS50966"/>
    </source>
</evidence>
<dbReference type="Proteomes" id="UP000030408">
    <property type="component" value="Unassembled WGS sequence"/>
</dbReference>
<name>A0A0A3I026_9BACL</name>
<feature type="domain" description="SWIM-type" evidence="2">
    <location>
        <begin position="72"/>
        <end position="104"/>
    </location>
</feature>
<dbReference type="eggNOG" id="COG4715">
    <property type="taxonomic scope" value="Bacteria"/>
</dbReference>
<accession>A0A0A3I026</accession>
<dbReference type="STRING" id="1384057.CD33_09160"/>
<comment type="caution">
    <text evidence="3">The sequence shown here is derived from an EMBL/GenBank/DDBJ whole genome shotgun (WGS) entry which is preliminary data.</text>
</comment>
<dbReference type="InterPro" id="IPR007527">
    <property type="entry name" value="Znf_SWIM"/>
</dbReference>
<keyword evidence="4" id="KW-1185">Reference proteome</keyword>
<sequence length="532" mass="63033">MGISITTLAWEQAAFIRTQLEHIEQSLHPSVTEDEELVRRALFAVRNKSVNLERYIPATTTLYASVQDVRLTHVSVNFKTEEINCDCPQNDWCRHKVSVILSLFQYIGSVQDWAAKWRAKKSVNLHMLASNRAPENWLAMVDEVMTHLLPEGRQIEKQLISSISENAHTKLRKHLPFEREWQPIYKLFMEIAILDKIWQHLNQFNTRFNTGDYFEYFFDRRFETIQNTIHELSGKSRLFATDPFFDALQIMVRNFLLERQHYTGRRLNIYLLFWDTVFIEKRRAEEELDILKRYLENDELKSKISEDVPLSAVFNVFHIVLKEYDALKQHLESITLDQMGIYFGLATFASSRQDEISTELILKAMLPLLNEYINSALMPSQRQMYVRRIHLIYDNIVLTEQEELMLYSAFGSYGVQPYSHYLLKEKRYEEWVALHQLYPSSISYLETCGLKEVLEEAPEATLPLYHYYAIEEVNQKSRMNYKQAVRIWKMMKNASKKCGKTNFWADYIHTVREQYKRLRALQEELEKGNLLV</sequence>
<evidence type="ECO:0000313" key="4">
    <source>
        <dbReference type="Proteomes" id="UP000030408"/>
    </source>
</evidence>
<dbReference type="RefSeq" id="WP_036200127.1">
    <property type="nucleotide sequence ID" value="NZ_AVCY01000008.1"/>
</dbReference>
<reference evidence="3 4" key="1">
    <citation type="submission" date="2014-02" db="EMBL/GenBank/DDBJ databases">
        <title>Draft genome sequence of Lysinibacillus sinduriensis JCM 15800.</title>
        <authorList>
            <person name="Zhang F."/>
            <person name="Wang G."/>
            <person name="Zhang L."/>
        </authorList>
    </citation>
    <scope>NUCLEOTIDE SEQUENCE [LARGE SCALE GENOMIC DNA]</scope>
    <source>
        <strain evidence="3 4">JCM 15800</strain>
    </source>
</reference>
<dbReference type="PROSITE" id="PS50966">
    <property type="entry name" value="ZF_SWIM"/>
    <property type="match status" value="1"/>
</dbReference>
<protein>
    <recommendedName>
        <fullName evidence="2">SWIM-type domain-containing protein</fullName>
    </recommendedName>
</protein>
<gene>
    <name evidence="3" type="ORF">CD33_09160</name>
</gene>
<keyword evidence="1" id="KW-0479">Metal-binding</keyword>
<dbReference type="EMBL" id="JPVO01000048">
    <property type="protein sequence ID" value="KGR75998.1"/>
    <property type="molecule type" value="Genomic_DNA"/>
</dbReference>
<evidence type="ECO:0000256" key="1">
    <source>
        <dbReference type="PROSITE-ProRule" id="PRU00325"/>
    </source>
</evidence>
<dbReference type="OrthoDB" id="7593573at2"/>
<dbReference type="GO" id="GO:0008270">
    <property type="term" value="F:zinc ion binding"/>
    <property type="evidence" value="ECO:0007669"/>
    <property type="project" value="UniProtKB-KW"/>
</dbReference>
<evidence type="ECO:0000313" key="3">
    <source>
        <dbReference type="EMBL" id="KGR75998.1"/>
    </source>
</evidence>
<keyword evidence="1" id="KW-0863">Zinc-finger</keyword>
<organism evidence="3 4">
    <name type="scientific">Ureibacillus sinduriensis BLB-1 = JCM 15800</name>
    <dbReference type="NCBI Taxonomy" id="1384057"/>
    <lineage>
        <taxon>Bacteria</taxon>
        <taxon>Bacillati</taxon>
        <taxon>Bacillota</taxon>
        <taxon>Bacilli</taxon>
        <taxon>Bacillales</taxon>
        <taxon>Caryophanaceae</taxon>
        <taxon>Ureibacillus</taxon>
    </lineage>
</organism>
<keyword evidence="1" id="KW-0862">Zinc</keyword>
<dbReference type="AlphaFoldDB" id="A0A0A3I026"/>
<proteinExistence type="predicted"/>